<dbReference type="InterPro" id="IPR035919">
    <property type="entry name" value="EAL_sf"/>
</dbReference>
<evidence type="ECO:0000259" key="3">
    <source>
        <dbReference type="PROSITE" id="PS50883"/>
    </source>
</evidence>
<dbReference type="PANTHER" id="PTHR33121">
    <property type="entry name" value="CYCLIC DI-GMP PHOSPHODIESTERASE PDEF"/>
    <property type="match status" value="1"/>
</dbReference>
<dbReference type="GO" id="GO:0000160">
    <property type="term" value="P:phosphorelay signal transduction system"/>
    <property type="evidence" value="ECO:0007669"/>
    <property type="project" value="InterPro"/>
</dbReference>
<dbReference type="CDD" id="cd01948">
    <property type="entry name" value="EAL"/>
    <property type="match status" value="1"/>
</dbReference>
<dbReference type="Gene3D" id="3.20.20.450">
    <property type="entry name" value="EAL domain"/>
    <property type="match status" value="1"/>
</dbReference>
<gene>
    <name evidence="4" type="ORF">JM93_02766</name>
</gene>
<dbReference type="SUPFAM" id="SSF52172">
    <property type="entry name" value="CheY-like"/>
    <property type="match status" value="1"/>
</dbReference>
<dbReference type="SMART" id="SM00448">
    <property type="entry name" value="REC"/>
    <property type="match status" value="1"/>
</dbReference>
<feature type="modified residue" description="4-aspartylphosphate" evidence="1">
    <location>
        <position position="55"/>
    </location>
</feature>
<dbReference type="SMART" id="SM00052">
    <property type="entry name" value="EAL"/>
    <property type="match status" value="1"/>
</dbReference>
<dbReference type="PANTHER" id="PTHR33121:SF79">
    <property type="entry name" value="CYCLIC DI-GMP PHOSPHODIESTERASE PDED-RELATED"/>
    <property type="match status" value="1"/>
</dbReference>
<feature type="domain" description="Response regulatory" evidence="2">
    <location>
        <begin position="5"/>
        <end position="125"/>
    </location>
</feature>
<dbReference type="PROSITE" id="PS50883">
    <property type="entry name" value="EAL"/>
    <property type="match status" value="1"/>
</dbReference>
<sequence>MPQDKILIVDDEKFITNLTTKILNKLGWERVLTAGNGHEGLAVYEAESPNVILCDLNMPGMDGLEFLRHLAEKEASCGIILVSGEDKRILQTAAQLGQAHRLNILGSLQKPIKPVPLKAVLGTYTQRQTFAPRAPLELLSLEDVKAGLSEGRINVFFQPKVSVADRSLIGVEALVRWRKLDGNLIPPAAFLPVVEENGLIDEMTDQVFQKAVSAMAAWSLAGLSIKVAVNFSVESLTRYEVLDLVHSAIEREGVDPQNLIIEVTESRIMEDVTAPLEILTRLRMKGIGLSIDDFGTGASSMQQLKRIPFTELKIDRAFVAGAPTDDEARAMLESSVALAKRLGLTTVAEGVETKEEWHLIAELGVDVVQGYFVARPMPSEDLLAWAQRNGDVSA</sequence>
<dbReference type="InterPro" id="IPR001789">
    <property type="entry name" value="Sig_transdc_resp-reg_receiver"/>
</dbReference>
<dbReference type="InterPro" id="IPR011006">
    <property type="entry name" value="CheY-like_superfamily"/>
</dbReference>
<evidence type="ECO:0000313" key="4">
    <source>
        <dbReference type="EMBL" id="TWI86059.1"/>
    </source>
</evidence>
<dbReference type="Pfam" id="PF00563">
    <property type="entry name" value="EAL"/>
    <property type="match status" value="1"/>
</dbReference>
<reference evidence="4 5" key="1">
    <citation type="submission" date="2019-07" db="EMBL/GenBank/DDBJ databases">
        <title>Genomic Encyclopedia of Archaeal and Bacterial Type Strains, Phase II (KMG-II): from individual species to whole genera.</title>
        <authorList>
            <person name="Goeker M."/>
        </authorList>
    </citation>
    <scope>NUCLEOTIDE SEQUENCE [LARGE SCALE GENOMIC DNA]</scope>
    <source>
        <strain evidence="4 5">ATCC BAA-252</strain>
    </source>
</reference>
<dbReference type="GO" id="GO:0071111">
    <property type="term" value="F:cyclic-guanylate-specific phosphodiesterase activity"/>
    <property type="evidence" value="ECO:0007669"/>
    <property type="project" value="InterPro"/>
</dbReference>
<evidence type="ECO:0000256" key="1">
    <source>
        <dbReference type="PROSITE-ProRule" id="PRU00169"/>
    </source>
</evidence>
<dbReference type="InterPro" id="IPR001633">
    <property type="entry name" value="EAL_dom"/>
</dbReference>
<protein>
    <submittedName>
        <fullName evidence="4">EAL domain-containing protein (Putative c-di-GMP-specific phosphodiesterase class I)</fullName>
    </submittedName>
</protein>
<feature type="domain" description="EAL" evidence="3">
    <location>
        <begin position="137"/>
        <end position="390"/>
    </location>
</feature>
<dbReference type="OrthoDB" id="9814202at2"/>
<dbReference type="InterPro" id="IPR050706">
    <property type="entry name" value="Cyclic-di-GMP_PDE-like"/>
</dbReference>
<dbReference type="Pfam" id="PF00072">
    <property type="entry name" value="Response_reg"/>
    <property type="match status" value="1"/>
</dbReference>
<dbReference type="Gene3D" id="3.40.50.2300">
    <property type="match status" value="1"/>
</dbReference>
<name>A0A562SXL2_9HYPH</name>
<keyword evidence="1" id="KW-0597">Phosphoprotein</keyword>
<dbReference type="Proteomes" id="UP000320593">
    <property type="component" value="Unassembled WGS sequence"/>
</dbReference>
<proteinExistence type="predicted"/>
<evidence type="ECO:0000259" key="2">
    <source>
        <dbReference type="PROSITE" id="PS50110"/>
    </source>
</evidence>
<accession>A0A562SXL2</accession>
<dbReference type="EMBL" id="VLLF01000006">
    <property type="protein sequence ID" value="TWI86059.1"/>
    <property type="molecule type" value="Genomic_DNA"/>
</dbReference>
<keyword evidence="5" id="KW-1185">Reference proteome</keyword>
<dbReference type="SUPFAM" id="SSF141868">
    <property type="entry name" value="EAL domain-like"/>
    <property type="match status" value="1"/>
</dbReference>
<comment type="caution">
    <text evidence="4">The sequence shown here is derived from an EMBL/GenBank/DDBJ whole genome shotgun (WGS) entry which is preliminary data.</text>
</comment>
<dbReference type="PROSITE" id="PS50110">
    <property type="entry name" value="RESPONSE_REGULATORY"/>
    <property type="match status" value="1"/>
</dbReference>
<evidence type="ECO:0000313" key="5">
    <source>
        <dbReference type="Proteomes" id="UP000320593"/>
    </source>
</evidence>
<dbReference type="AlphaFoldDB" id="A0A562SXL2"/>
<dbReference type="RefSeq" id="WP_145344218.1">
    <property type="nucleotide sequence ID" value="NZ_SMLY01000083.1"/>
</dbReference>
<organism evidence="4 5">
    <name type="scientific">Roseibium hamelinense</name>
    <dbReference type="NCBI Taxonomy" id="150831"/>
    <lineage>
        <taxon>Bacteria</taxon>
        <taxon>Pseudomonadati</taxon>
        <taxon>Pseudomonadota</taxon>
        <taxon>Alphaproteobacteria</taxon>
        <taxon>Hyphomicrobiales</taxon>
        <taxon>Stappiaceae</taxon>
        <taxon>Roseibium</taxon>
    </lineage>
</organism>